<dbReference type="OrthoDB" id="8690389at2"/>
<dbReference type="STRING" id="53501.SAMN04488043_106222"/>
<dbReference type="PANTHER" id="PTHR46832:SF1">
    <property type="entry name" value="5'-METHYLTHIOADENOSINE_S-ADENOSYLHOMOCYSTEINE NUCLEOSIDASE"/>
    <property type="match status" value="1"/>
</dbReference>
<dbReference type="GO" id="GO:0008782">
    <property type="term" value="F:adenosylhomocysteine nucleosidase activity"/>
    <property type="evidence" value="ECO:0007669"/>
    <property type="project" value="TreeGrafter"/>
</dbReference>
<dbReference type="GO" id="GO:0019284">
    <property type="term" value="P:L-methionine salvage from S-adenosylmethionine"/>
    <property type="evidence" value="ECO:0007669"/>
    <property type="project" value="TreeGrafter"/>
</dbReference>
<dbReference type="GO" id="GO:0008930">
    <property type="term" value="F:methylthioadenosine nucleosidase activity"/>
    <property type="evidence" value="ECO:0007669"/>
    <property type="project" value="TreeGrafter"/>
</dbReference>
<dbReference type="Gene3D" id="3.40.50.1580">
    <property type="entry name" value="Nucleoside phosphorylase domain"/>
    <property type="match status" value="1"/>
</dbReference>
<dbReference type="EMBL" id="CYSA01000028">
    <property type="protein sequence ID" value="CUH68726.1"/>
    <property type="molecule type" value="Genomic_DNA"/>
</dbReference>
<dbReference type="InterPro" id="IPR035994">
    <property type="entry name" value="Nucleoside_phosphorylase_sf"/>
</dbReference>
<proteinExistence type="predicted"/>
<dbReference type="GO" id="GO:0009116">
    <property type="term" value="P:nucleoside metabolic process"/>
    <property type="evidence" value="ECO:0007669"/>
    <property type="project" value="InterPro"/>
</dbReference>
<name>A0A0P1FMG3_THAGE</name>
<evidence type="ECO:0000313" key="2">
    <source>
        <dbReference type="EMBL" id="CUH68726.1"/>
    </source>
</evidence>
<dbReference type="InterPro" id="IPR000845">
    <property type="entry name" value="Nucleoside_phosphorylase_d"/>
</dbReference>
<evidence type="ECO:0000259" key="1">
    <source>
        <dbReference type="Pfam" id="PF01048"/>
    </source>
</evidence>
<feature type="domain" description="Nucleoside phosphorylase" evidence="1">
    <location>
        <begin position="44"/>
        <end position="242"/>
    </location>
</feature>
<accession>A0A0P1FMG3</accession>
<dbReference type="AlphaFoldDB" id="A0A0P1FMG3"/>
<dbReference type="SUPFAM" id="SSF53167">
    <property type="entry name" value="Purine and uridine phosphorylases"/>
    <property type="match status" value="1"/>
</dbReference>
<organism evidence="2 3">
    <name type="scientific">Thalassovita gelatinovora</name>
    <name type="common">Thalassobius gelatinovorus</name>
    <dbReference type="NCBI Taxonomy" id="53501"/>
    <lineage>
        <taxon>Bacteria</taxon>
        <taxon>Pseudomonadati</taxon>
        <taxon>Pseudomonadota</taxon>
        <taxon>Alphaproteobacteria</taxon>
        <taxon>Rhodobacterales</taxon>
        <taxon>Roseobacteraceae</taxon>
        <taxon>Thalassovita</taxon>
    </lineage>
</organism>
<protein>
    <submittedName>
        <fullName evidence="2">5'-methylthioadenosine/S-adenosylhomocysteine nucleosidase</fullName>
    </submittedName>
</protein>
<gene>
    <name evidence="2" type="ORF">TG4357_03761</name>
</gene>
<dbReference type="Proteomes" id="UP000051587">
    <property type="component" value="Unassembled WGS sequence"/>
</dbReference>
<reference evidence="2 3" key="1">
    <citation type="submission" date="2015-09" db="EMBL/GenBank/DDBJ databases">
        <authorList>
            <consortium name="Swine Surveillance"/>
        </authorList>
    </citation>
    <scope>NUCLEOTIDE SEQUENCE [LARGE SCALE GENOMIC DNA]</scope>
    <source>
        <strain evidence="2 3">CECT 4357</strain>
    </source>
</reference>
<dbReference type="Pfam" id="PF01048">
    <property type="entry name" value="PNP_UDP_1"/>
    <property type="match status" value="1"/>
</dbReference>
<keyword evidence="3" id="KW-1185">Reference proteome</keyword>
<sequence>MKADILLVTVNDHEDNELREALRQNGFDGKNCQSENSLYHYMDFGSINGQSVVLAKSRMGSSTGGASYDTVRYAIRDYMPSMVLCVGIAWGGEETKQKIGDLLISSQIQIGANAKIAEKKITFRAERPAASITGARTLEEAAKQMGVTYYLGTILSKEDLFDNQKARNAALEGSGAIGGEMEATGALQALARAREEYDQNFEIVVAKSICDWGYKKNVDEEQKEEYQKQAASNAAKVVVHALQHYKFIKKKSQHQQAAGDKEDTQGQNEVDIKTTLNCVEEFDFQLLYSKDEQAIPRGSIVYWPVRLRRPNVVHAAQAYVAAHLQEKGLDVRLCLDDLGNPEGYASIQSGVTDFKTRVEAWVRKASNSTCGEAISENTILFSDFVKSPDQETDDTVFARLGKNLVTWLLESERLKNVLQDSKLLDQDSSPQLDRKPRKLLSPSVVWTVMECVVKNLSDGQALATLGGHDEYAIWQACPQKNSYSIQSIFLPKVRGDMDTQALRPGTQQELAENLTRYPEMREWVQNYLIKFPAKVMEQDAIAYKDWTASTDREVANAVFEYYR</sequence>
<dbReference type="PANTHER" id="PTHR46832">
    <property type="entry name" value="5'-METHYLTHIOADENOSINE/S-ADENOSYLHOMOCYSTEINE NUCLEOSIDASE"/>
    <property type="match status" value="1"/>
</dbReference>
<evidence type="ECO:0000313" key="3">
    <source>
        <dbReference type="Proteomes" id="UP000051587"/>
    </source>
</evidence>
<dbReference type="GO" id="GO:0005829">
    <property type="term" value="C:cytosol"/>
    <property type="evidence" value="ECO:0007669"/>
    <property type="project" value="TreeGrafter"/>
</dbReference>
<dbReference type="RefSeq" id="WP_058264416.1">
    <property type="nucleotide sequence ID" value="NZ_CP051181.1"/>
</dbReference>